<name>A0A377NGC1_9GAMM</name>
<gene>
    <name evidence="1" type="ORF">NCTC12157_02752</name>
</gene>
<organism evidence="1 2">
    <name type="scientific">Ewingella americana</name>
    <dbReference type="NCBI Taxonomy" id="41202"/>
    <lineage>
        <taxon>Bacteria</taxon>
        <taxon>Pseudomonadati</taxon>
        <taxon>Pseudomonadota</taxon>
        <taxon>Gammaproteobacteria</taxon>
        <taxon>Enterobacterales</taxon>
        <taxon>Yersiniaceae</taxon>
        <taxon>Ewingella</taxon>
    </lineage>
</organism>
<reference evidence="1 2" key="1">
    <citation type="submission" date="2018-06" db="EMBL/GenBank/DDBJ databases">
        <authorList>
            <consortium name="Pathogen Informatics"/>
            <person name="Doyle S."/>
        </authorList>
    </citation>
    <scope>NUCLEOTIDE SEQUENCE [LARGE SCALE GENOMIC DNA]</scope>
    <source>
        <strain evidence="1 2">NCTC12157</strain>
    </source>
</reference>
<dbReference type="Proteomes" id="UP000254304">
    <property type="component" value="Unassembled WGS sequence"/>
</dbReference>
<accession>A0A377NGC1</accession>
<dbReference type="EMBL" id="UGGO01000001">
    <property type="protein sequence ID" value="STQ45026.1"/>
    <property type="molecule type" value="Genomic_DNA"/>
</dbReference>
<proteinExistence type="predicted"/>
<dbReference type="AlphaFoldDB" id="A0A377NGC1"/>
<sequence length="32" mass="3726">MLTETASLRKQAYTLISTCFIYKSDALLLQFR</sequence>
<evidence type="ECO:0000313" key="1">
    <source>
        <dbReference type="EMBL" id="STQ45026.1"/>
    </source>
</evidence>
<protein>
    <submittedName>
        <fullName evidence="1">Uncharacterized protein</fullName>
    </submittedName>
</protein>
<evidence type="ECO:0000313" key="2">
    <source>
        <dbReference type="Proteomes" id="UP000254304"/>
    </source>
</evidence>